<keyword evidence="5 10" id="KW-0552">Olfaction</keyword>
<keyword evidence="4 10" id="KW-0812">Transmembrane</keyword>
<evidence type="ECO:0000256" key="1">
    <source>
        <dbReference type="ARBA" id="ARBA00004651"/>
    </source>
</evidence>
<dbReference type="GO" id="GO:0005549">
    <property type="term" value="F:odorant binding"/>
    <property type="evidence" value="ECO:0007669"/>
    <property type="project" value="InterPro"/>
</dbReference>
<comment type="similarity">
    <text evidence="10">Belongs to the insect chemoreceptor superfamily. Heteromeric odorant receptor channel (TC 1.A.69) family.</text>
</comment>
<evidence type="ECO:0000256" key="5">
    <source>
        <dbReference type="ARBA" id="ARBA00022725"/>
    </source>
</evidence>
<reference evidence="11" key="1">
    <citation type="journal article" date="2016" name="Insect Biochem. Mol. Biol.">
        <title>Comparative transcriptome analysis of chemosensory genes in two sister leaf beetles provides insights into chemosensory speciation.</title>
        <authorList>
            <person name="Zhang B."/>
            <person name="Zhang W."/>
            <person name="Nie R.E."/>
            <person name="Li W.Z."/>
            <person name="Segraves K.A."/>
            <person name="Yang X.K."/>
            <person name="Xue H.J."/>
        </authorList>
    </citation>
    <scope>NUCLEOTIDE SEQUENCE</scope>
</reference>
<dbReference type="GO" id="GO:0005886">
    <property type="term" value="C:plasma membrane"/>
    <property type="evidence" value="ECO:0007669"/>
    <property type="project" value="UniProtKB-SubCell"/>
</dbReference>
<dbReference type="InterPro" id="IPR004117">
    <property type="entry name" value="7tm6_olfct_rcpt"/>
</dbReference>
<evidence type="ECO:0000256" key="8">
    <source>
        <dbReference type="ARBA" id="ARBA00023170"/>
    </source>
</evidence>
<dbReference type="AlphaFoldDB" id="A0A1J0KKQ1"/>
<keyword evidence="3 10" id="KW-0716">Sensory transduction</keyword>
<dbReference type="EMBL" id="KX298789">
    <property type="protein sequence ID" value="APC94306.1"/>
    <property type="molecule type" value="mRNA"/>
</dbReference>
<comment type="subcellular location">
    <subcellularLocation>
        <location evidence="1 10">Cell membrane</location>
        <topology evidence="1 10">Multi-pass membrane protein</topology>
    </subcellularLocation>
</comment>
<evidence type="ECO:0000256" key="7">
    <source>
        <dbReference type="ARBA" id="ARBA00023136"/>
    </source>
</evidence>
<feature type="transmembrane region" description="Helical" evidence="10">
    <location>
        <begin position="182"/>
        <end position="215"/>
    </location>
</feature>
<feature type="transmembrane region" description="Helical" evidence="10">
    <location>
        <begin position="286"/>
        <end position="304"/>
    </location>
</feature>
<evidence type="ECO:0000256" key="6">
    <source>
        <dbReference type="ARBA" id="ARBA00022989"/>
    </source>
</evidence>
<feature type="transmembrane region" description="Helical" evidence="10">
    <location>
        <begin position="78"/>
        <end position="100"/>
    </location>
</feature>
<keyword evidence="9 10" id="KW-0807">Transducer</keyword>
<comment type="caution">
    <text evidence="10">Lacks conserved residue(s) required for the propagation of feature annotation.</text>
</comment>
<keyword evidence="2" id="KW-1003">Cell membrane</keyword>
<dbReference type="Pfam" id="PF02949">
    <property type="entry name" value="7tm_6"/>
    <property type="match status" value="1"/>
</dbReference>
<feature type="transmembrane region" description="Helical" evidence="10">
    <location>
        <begin position="133"/>
        <end position="162"/>
    </location>
</feature>
<proteinExistence type="evidence at transcript level"/>
<accession>A0A1J0KKQ1</accession>
<dbReference type="GO" id="GO:0007165">
    <property type="term" value="P:signal transduction"/>
    <property type="evidence" value="ECO:0007669"/>
    <property type="project" value="UniProtKB-KW"/>
</dbReference>
<keyword evidence="8 10" id="KW-0675">Receptor</keyword>
<evidence type="ECO:0000256" key="2">
    <source>
        <dbReference type="ARBA" id="ARBA00022475"/>
    </source>
</evidence>
<sequence>MLRFSIFDYFRPNSHTTDYGKSMLWFVKFVLEAIFMWPDTERPELLIISCIILWLAGIFTWCCVLSYIIVNIEDFDKAIYGMCLLSLPTMSVIKTPFVFYKFKALKNLLKQIETEFWPYDVVDLETKKELKEVYSISIGFMLLFFVIVQIYYGAFLVVPAFLKERVLPLPCSLPFEWTDGIPYALIYIVQFICLELGTTFGVLGIDILTLCLCICTSNQYRILQKCFLIYNTVDMRETNDLLRTITKRSMDNYSLEKEYLVRLIDHHNLLLRFTTKLNEVLSPLELGHLVISIMGICLGTYVLSMKELSTLHRALALIFFTGFNMQLSIDCTVGAELYHQATLLPHCVFHSNWMSLEDTNLKKDISFVLQSSQRFPELRAYNLYSMDMVTFLKIQRFALSVYTLLSNMSTIKLNET</sequence>
<protein>
    <recommendedName>
        <fullName evidence="10">Odorant receptor</fullName>
    </recommendedName>
</protein>
<evidence type="ECO:0000256" key="3">
    <source>
        <dbReference type="ARBA" id="ARBA00022606"/>
    </source>
</evidence>
<keyword evidence="6 10" id="KW-1133">Transmembrane helix</keyword>
<feature type="transmembrane region" description="Helical" evidence="10">
    <location>
        <begin position="45"/>
        <end position="72"/>
    </location>
</feature>
<evidence type="ECO:0000256" key="9">
    <source>
        <dbReference type="ARBA" id="ARBA00023224"/>
    </source>
</evidence>
<evidence type="ECO:0000256" key="10">
    <source>
        <dbReference type="RuleBase" id="RU351113"/>
    </source>
</evidence>
<evidence type="ECO:0000256" key="4">
    <source>
        <dbReference type="ARBA" id="ARBA00022692"/>
    </source>
</evidence>
<dbReference type="GO" id="GO:0004984">
    <property type="term" value="F:olfactory receptor activity"/>
    <property type="evidence" value="ECO:0007669"/>
    <property type="project" value="InterPro"/>
</dbReference>
<dbReference type="PANTHER" id="PTHR21137">
    <property type="entry name" value="ODORANT RECEPTOR"/>
    <property type="match status" value="1"/>
</dbReference>
<name>A0A1J0KKQ1_9CUCU</name>
<evidence type="ECO:0000313" key="11">
    <source>
        <dbReference type="EMBL" id="APC94306.1"/>
    </source>
</evidence>
<organism evidence="11">
    <name type="scientific">Pyrrhalta aenescens</name>
    <dbReference type="NCBI Taxonomy" id="281545"/>
    <lineage>
        <taxon>Eukaryota</taxon>
        <taxon>Metazoa</taxon>
        <taxon>Ecdysozoa</taxon>
        <taxon>Arthropoda</taxon>
        <taxon>Hexapoda</taxon>
        <taxon>Insecta</taxon>
        <taxon>Pterygota</taxon>
        <taxon>Neoptera</taxon>
        <taxon>Endopterygota</taxon>
        <taxon>Coleoptera</taxon>
        <taxon>Polyphaga</taxon>
        <taxon>Cucujiformia</taxon>
        <taxon>Chrysomeloidea</taxon>
        <taxon>Chrysomelidae</taxon>
        <taxon>Galerucinae</taxon>
        <taxon>Coelomerites</taxon>
        <taxon>Pyrrhalta</taxon>
    </lineage>
</organism>
<keyword evidence="7 10" id="KW-0472">Membrane</keyword>
<dbReference type="PANTHER" id="PTHR21137:SF35">
    <property type="entry name" value="ODORANT RECEPTOR 19A-RELATED"/>
    <property type="match status" value="1"/>
</dbReference>